<dbReference type="EMBL" id="HBHW01020438">
    <property type="protein sequence ID" value="CAE0047904.1"/>
    <property type="molecule type" value="Transcribed_RNA"/>
</dbReference>
<accession>A0A7S2ZQN4</accession>
<dbReference type="GO" id="GO:0019432">
    <property type="term" value="P:triglyceride biosynthetic process"/>
    <property type="evidence" value="ECO:0007669"/>
    <property type="project" value="UniProtKB-UniPathway"/>
</dbReference>
<proteinExistence type="inferred from homology"/>
<dbReference type="InterPro" id="IPR004255">
    <property type="entry name" value="O-acyltransferase_WSD1_N"/>
</dbReference>
<dbReference type="Pfam" id="PF03007">
    <property type="entry name" value="WS_DGAT_cat"/>
    <property type="match status" value="1"/>
</dbReference>
<comment type="pathway">
    <text evidence="2">Lipid metabolism.</text>
</comment>
<dbReference type="InterPro" id="IPR045034">
    <property type="entry name" value="O-acyltransferase_WSD1-like"/>
</dbReference>
<evidence type="ECO:0000256" key="7">
    <source>
        <dbReference type="ARBA" id="ARBA00048109"/>
    </source>
</evidence>
<dbReference type="GO" id="GO:0004144">
    <property type="term" value="F:diacylglycerol O-acyltransferase activity"/>
    <property type="evidence" value="ECO:0007669"/>
    <property type="project" value="UniProtKB-EC"/>
</dbReference>
<dbReference type="UniPathway" id="UPA00282"/>
<evidence type="ECO:0000256" key="1">
    <source>
        <dbReference type="ARBA" id="ARBA00004771"/>
    </source>
</evidence>
<evidence type="ECO:0000313" key="10">
    <source>
        <dbReference type="EMBL" id="CAE0047904.1"/>
    </source>
</evidence>
<evidence type="ECO:0000256" key="4">
    <source>
        <dbReference type="ARBA" id="ARBA00023315"/>
    </source>
</evidence>
<evidence type="ECO:0008006" key="11">
    <source>
        <dbReference type="Google" id="ProtNLM"/>
    </source>
</evidence>
<dbReference type="Pfam" id="PF06974">
    <property type="entry name" value="WS_DGAT_C"/>
    <property type="match status" value="1"/>
</dbReference>
<feature type="domain" description="O-acyltransferase WSD1 C-terminal" evidence="9">
    <location>
        <begin position="298"/>
        <end position="427"/>
    </location>
</feature>
<name>A0A7S2ZQN4_9RHOD</name>
<keyword evidence="3" id="KW-0808">Transferase</keyword>
<comment type="catalytic activity">
    <reaction evidence="7">
        <text>an acyl-CoA + a 1,2-diacyl-sn-glycerol = a triacyl-sn-glycerol + CoA</text>
        <dbReference type="Rhea" id="RHEA:10868"/>
        <dbReference type="ChEBI" id="CHEBI:17815"/>
        <dbReference type="ChEBI" id="CHEBI:57287"/>
        <dbReference type="ChEBI" id="CHEBI:58342"/>
        <dbReference type="ChEBI" id="CHEBI:64615"/>
        <dbReference type="EC" id="2.3.1.20"/>
    </reaction>
</comment>
<comment type="pathway">
    <text evidence="1">Glycerolipid metabolism; triacylglycerol biosynthesis.</text>
</comment>
<dbReference type="InterPro" id="IPR009721">
    <property type="entry name" value="O-acyltransferase_WSD1_C"/>
</dbReference>
<evidence type="ECO:0000256" key="3">
    <source>
        <dbReference type="ARBA" id="ARBA00022679"/>
    </source>
</evidence>
<reference evidence="10" key="1">
    <citation type="submission" date="2021-01" db="EMBL/GenBank/DDBJ databases">
        <authorList>
            <person name="Corre E."/>
            <person name="Pelletier E."/>
            <person name="Niang G."/>
            <person name="Scheremetjew M."/>
            <person name="Finn R."/>
            <person name="Kale V."/>
            <person name="Holt S."/>
            <person name="Cochrane G."/>
            <person name="Meng A."/>
            <person name="Brown T."/>
            <person name="Cohen L."/>
        </authorList>
    </citation>
    <scope>NUCLEOTIDE SEQUENCE</scope>
    <source>
        <strain evidence="10">CCMP 769</strain>
    </source>
</reference>
<protein>
    <recommendedName>
        <fullName evidence="11">Diacylglycerol O-acyltransferase</fullName>
    </recommendedName>
</protein>
<dbReference type="PANTHER" id="PTHR31650:SF1">
    <property type="entry name" value="WAX ESTER SYNTHASE_DIACYLGLYCEROL ACYLTRANSFERASE 4-RELATED"/>
    <property type="match status" value="1"/>
</dbReference>
<evidence type="ECO:0000259" key="8">
    <source>
        <dbReference type="Pfam" id="PF03007"/>
    </source>
</evidence>
<evidence type="ECO:0000256" key="5">
    <source>
        <dbReference type="ARBA" id="ARBA00024360"/>
    </source>
</evidence>
<sequence>MVEYLNRDERMLRYLDKPGGQFLVMLLVHQEHAVDRDDVLEIARRLTECERFKRAIVERGRWKVPSFEGPAAVLDDHVRMHDFSSLKEKQNYVDAYMSKLAELRGEDFDEGKPLWRIDVITPGLRDGSTCVFQFHHCLSDGMGLVMFAIKSIVDKDPILLQEISDRVDSIVRKRRGGSISTRLLRGLRYFESYVYAFGNVLTHLVMEDASMPSSPFRGKHVESNKWSVAWSDPIPLEGVKKISAQLNCTVNQCFLGALGGAVRSYMIQEGFTTDGRVNFAMTVFTSSNVDVSSSKVCNNVSFPVYALGIHIKDTEQRIQYLRDHTKRLHRGGHAAMVKHGLKCCGLLPRETALPIFNGLCRGTSLAVSNVHGPVTQLSVLDNPVNQIEAVIPCGGGMGVTMSFLTYRGSIGITSSGSGLSPSGHKLLVGLLSEEFKLLSHRSENGEIS</sequence>
<comment type="similarity">
    <text evidence="5">In the N-terminal section; belongs to the long-chain O-acyltransferase family.</text>
</comment>
<dbReference type="GO" id="GO:0047196">
    <property type="term" value="F:long-chain-alcohol O-fatty-acyltransferase activity"/>
    <property type="evidence" value="ECO:0007669"/>
    <property type="project" value="UniProtKB-EC"/>
</dbReference>
<gene>
    <name evidence="10" type="ORF">RMAR00112_LOCUS15885</name>
</gene>
<feature type="domain" description="O-acyltransferase WSD1-like N-terminal" evidence="8">
    <location>
        <begin position="43"/>
        <end position="252"/>
    </location>
</feature>
<organism evidence="10">
    <name type="scientific">Rhodosorus marinus</name>
    <dbReference type="NCBI Taxonomy" id="101924"/>
    <lineage>
        <taxon>Eukaryota</taxon>
        <taxon>Rhodophyta</taxon>
        <taxon>Stylonematophyceae</taxon>
        <taxon>Stylonematales</taxon>
        <taxon>Stylonemataceae</taxon>
        <taxon>Rhodosorus</taxon>
    </lineage>
</organism>
<evidence type="ECO:0000256" key="6">
    <source>
        <dbReference type="ARBA" id="ARBA00047604"/>
    </source>
</evidence>
<evidence type="ECO:0000256" key="2">
    <source>
        <dbReference type="ARBA" id="ARBA00005189"/>
    </source>
</evidence>
<dbReference type="PANTHER" id="PTHR31650">
    <property type="entry name" value="O-ACYLTRANSFERASE (WSD1-LIKE) FAMILY PROTEIN"/>
    <property type="match status" value="1"/>
</dbReference>
<keyword evidence="4" id="KW-0012">Acyltransferase</keyword>
<dbReference type="AlphaFoldDB" id="A0A7S2ZQN4"/>
<comment type="catalytic activity">
    <reaction evidence="6">
        <text>a long chain fatty alcohol + a fatty acyl-CoA = a long-chain alcohol wax ester + CoA</text>
        <dbReference type="Rhea" id="RHEA:38443"/>
        <dbReference type="ChEBI" id="CHEBI:17135"/>
        <dbReference type="ChEBI" id="CHEBI:57287"/>
        <dbReference type="ChEBI" id="CHEBI:77636"/>
        <dbReference type="ChEBI" id="CHEBI:235323"/>
        <dbReference type="EC" id="2.3.1.75"/>
    </reaction>
</comment>
<dbReference type="GO" id="GO:0005886">
    <property type="term" value="C:plasma membrane"/>
    <property type="evidence" value="ECO:0007669"/>
    <property type="project" value="TreeGrafter"/>
</dbReference>
<evidence type="ECO:0000259" key="9">
    <source>
        <dbReference type="Pfam" id="PF06974"/>
    </source>
</evidence>